<feature type="region of interest" description="Disordered" evidence="1">
    <location>
        <begin position="1"/>
        <end position="26"/>
    </location>
</feature>
<protein>
    <submittedName>
        <fullName evidence="2">Uncharacterized protein</fullName>
    </submittedName>
</protein>
<organism evidence="2 3">
    <name type="scientific">Microbacterium esteraromaticum</name>
    <dbReference type="NCBI Taxonomy" id="57043"/>
    <lineage>
        <taxon>Bacteria</taxon>
        <taxon>Bacillati</taxon>
        <taxon>Actinomycetota</taxon>
        <taxon>Actinomycetes</taxon>
        <taxon>Micrococcales</taxon>
        <taxon>Microbacteriaceae</taxon>
        <taxon>Microbacterium</taxon>
    </lineage>
</organism>
<evidence type="ECO:0000313" key="2">
    <source>
        <dbReference type="EMBL" id="QMU96277.1"/>
    </source>
</evidence>
<proteinExistence type="predicted"/>
<dbReference type="AlphaFoldDB" id="A0A7D7WAM7"/>
<dbReference type="EMBL" id="CP043732">
    <property type="protein sequence ID" value="QMU96277.1"/>
    <property type="molecule type" value="Genomic_DNA"/>
</dbReference>
<evidence type="ECO:0000313" key="3">
    <source>
        <dbReference type="Proteomes" id="UP000515708"/>
    </source>
</evidence>
<feature type="compositionally biased region" description="Basic and acidic residues" evidence="1">
    <location>
        <begin position="61"/>
        <end position="76"/>
    </location>
</feature>
<feature type="region of interest" description="Disordered" evidence="1">
    <location>
        <begin position="56"/>
        <end position="146"/>
    </location>
</feature>
<dbReference type="RefSeq" id="WP_182254479.1">
    <property type="nucleotide sequence ID" value="NZ_CP043732.1"/>
</dbReference>
<name>A0A7D7WAM7_9MICO</name>
<dbReference type="Proteomes" id="UP000515708">
    <property type="component" value="Chromosome"/>
</dbReference>
<gene>
    <name evidence="2" type="ORF">FVO59_02930</name>
</gene>
<accession>A0A7D7WAM7</accession>
<reference evidence="2 3" key="1">
    <citation type="journal article" date="2020" name="Front. Microbiol.">
        <title>Design of Bacterial Strain-Specific qPCR Assays Using NGS Data and Publicly Available Resources and Its Application to Track Biocontrol Strains.</title>
        <authorList>
            <person name="Hernandez I."/>
            <person name="Sant C."/>
            <person name="Martinez R."/>
            <person name="Fernandez C."/>
        </authorList>
    </citation>
    <scope>NUCLEOTIDE SEQUENCE [LARGE SCALE GENOMIC DNA]</scope>
    <source>
        <strain evidence="2 3">B24</strain>
    </source>
</reference>
<sequence>MSGRSGDAEQLSVVCASSSRAAGPRPLVEVRAGARRRMVLAAGLVVTALPKHAQAECNDGMTHHDGDHDEHHHDAAADAAQAAGGAHGDPQTADEALPDGQFDDQKMPTTDGEPADDHDPAASAGAESQEEGDAAMRAAEEATKND</sequence>
<evidence type="ECO:0000256" key="1">
    <source>
        <dbReference type="SAM" id="MobiDB-lite"/>
    </source>
</evidence>